<reference evidence="1 2" key="1">
    <citation type="submission" date="2020-08" db="EMBL/GenBank/DDBJ databases">
        <title>Genomic Encyclopedia of Type Strains, Phase IV (KMG-IV): sequencing the most valuable type-strain genomes for metagenomic binning, comparative biology and taxonomic classification.</title>
        <authorList>
            <person name="Goeker M."/>
        </authorList>
    </citation>
    <scope>NUCLEOTIDE SEQUENCE [LARGE SCALE GENOMIC DNA]</scope>
    <source>
        <strain evidence="1 2">DSM 17989</strain>
    </source>
</reference>
<dbReference type="Proteomes" id="UP000536100">
    <property type="component" value="Unassembled WGS sequence"/>
</dbReference>
<sequence length="98" mass="11687">MLIAKNDPENFKYLLYLEHFELSKEKVNKILNLNVEDEFFKEKENENNFIIAGLYSLTKKDFITLLSDFKVLKNKKGENYILSLIKGYDNYLKTNRLN</sequence>
<evidence type="ECO:0000313" key="2">
    <source>
        <dbReference type="Proteomes" id="UP000536100"/>
    </source>
</evidence>
<name>A0A7X0DQ02_9SPIR</name>
<comment type="caution">
    <text evidence="1">The sequence shown here is derived from an EMBL/GenBank/DDBJ whole genome shotgun (WGS) entry which is preliminary data.</text>
</comment>
<accession>A0A7X0DQ02</accession>
<dbReference type="AlphaFoldDB" id="A0A7X0DQ02"/>
<gene>
    <name evidence="1" type="ORF">HNP67_001201</name>
</gene>
<organism evidence="1 2">
    <name type="scientific">Borreliella californiensis</name>
    <dbReference type="NCBI Taxonomy" id="373543"/>
    <lineage>
        <taxon>Bacteria</taxon>
        <taxon>Pseudomonadati</taxon>
        <taxon>Spirochaetota</taxon>
        <taxon>Spirochaetia</taxon>
        <taxon>Spirochaetales</taxon>
        <taxon>Borreliaceae</taxon>
        <taxon>Borreliella</taxon>
    </lineage>
</organism>
<evidence type="ECO:0000313" key="1">
    <source>
        <dbReference type="EMBL" id="MBB6213706.1"/>
    </source>
</evidence>
<protein>
    <submittedName>
        <fullName evidence="1">Putative membrane protein</fullName>
    </submittedName>
</protein>
<dbReference type="EMBL" id="JACHFB010000007">
    <property type="protein sequence ID" value="MBB6213706.1"/>
    <property type="molecule type" value="Genomic_DNA"/>
</dbReference>
<proteinExistence type="predicted"/>